<dbReference type="InterPro" id="IPR015943">
    <property type="entry name" value="WD40/YVTN_repeat-like_dom_sf"/>
</dbReference>
<comment type="caution">
    <text evidence="1">The sequence shown here is derived from an EMBL/GenBank/DDBJ whole genome shotgun (WGS) entry which is preliminary data.</text>
</comment>
<dbReference type="PANTHER" id="PTHR46866">
    <property type="entry name" value="GH12955P"/>
    <property type="match status" value="1"/>
</dbReference>
<dbReference type="Proteomes" id="UP001370490">
    <property type="component" value="Unassembled WGS sequence"/>
</dbReference>
<dbReference type="InterPro" id="IPR036322">
    <property type="entry name" value="WD40_repeat_dom_sf"/>
</dbReference>
<organism evidence="1 2">
    <name type="scientific">Dillenia turbinata</name>
    <dbReference type="NCBI Taxonomy" id="194707"/>
    <lineage>
        <taxon>Eukaryota</taxon>
        <taxon>Viridiplantae</taxon>
        <taxon>Streptophyta</taxon>
        <taxon>Embryophyta</taxon>
        <taxon>Tracheophyta</taxon>
        <taxon>Spermatophyta</taxon>
        <taxon>Magnoliopsida</taxon>
        <taxon>eudicotyledons</taxon>
        <taxon>Gunneridae</taxon>
        <taxon>Pentapetalae</taxon>
        <taxon>Dilleniales</taxon>
        <taxon>Dilleniaceae</taxon>
        <taxon>Dillenia</taxon>
    </lineage>
</organism>
<sequence>MKLSGPATGYSHLKISLLQDSFVGELWIQIGKQTYLEDIHSLVVSNLHNAPDKGSAAAASVLLIGSSEELGMPITIHQTIMPLIQCLEEDFVLMGLMPWLELVYSYCSIVQWSFWENFIVRKIFPLLKSVVHSSVDVSFVNKPEPVQSWVALAFIDCFMTLDDGVAAVLPIEEIVKKLIEMNLEMPVLKVLSGFKLTAYLSSSAPTKRSDGEKLKSSFEMSASFPKVDTFNRKTLRQIMVFNGFPSYKQLNEEKSRMLVHARTQGRVAAASLISVCQWVGADSTALHVLPQLKEAQCKREIEIVNGSGPLGRRLRVAKQKVNEEAQIETHMDLVFVLYPSLSSLLGIEKLGQCCVTWLLLEQFLLRNHGWKEYTGESSRAAAEVVSTKKPAFRSSALECYPAKLLLNRVGWSILQSQGSRGPKNSWLLKGFTNCIKNQFKGMCLHQIMELMNPGFGFLVQLLAGMDLIFLVRSIYCILCSCHHGALRSLVVCPDELTILTAGVGPGFKGTAQKWDLTRVDCVSGCYGHEEIVNDIRVLSSSGRIASCDGTLHVWNSLTGKLISVFAESSVHSAHNASPSSPASKVIVDQANMLNSNTLLGGILNCAFDGSFYTCLHHLEHTEKLVVGSGNDSLMLYKAKNYIYGRASRLNQVFLLLCQISSSGTGKAQTDEAASSPAWIAAGFSSGICKLLDARSGNVIASWRAHDGYITKLVTWWHHKTICLFPVLMTKLCGNYPPVSTVFTGDAVGVSGFSLWGHDNGKLSLTPQKLYNADSGMRNLSMLSSISILPFS</sequence>
<accession>A0AAN8VRT4</accession>
<keyword evidence="2" id="KW-1185">Reference proteome</keyword>
<evidence type="ECO:0000313" key="2">
    <source>
        <dbReference type="Proteomes" id="UP001370490"/>
    </source>
</evidence>
<feature type="non-terminal residue" evidence="1">
    <location>
        <position position="791"/>
    </location>
</feature>
<dbReference type="PANTHER" id="PTHR46866:SF1">
    <property type="entry name" value="GH12955P"/>
    <property type="match status" value="1"/>
</dbReference>
<proteinExistence type="predicted"/>
<reference evidence="1 2" key="1">
    <citation type="submission" date="2023-12" db="EMBL/GenBank/DDBJ databases">
        <title>A high-quality genome assembly for Dillenia turbinata (Dilleniales).</title>
        <authorList>
            <person name="Chanderbali A."/>
        </authorList>
    </citation>
    <scope>NUCLEOTIDE SEQUENCE [LARGE SCALE GENOMIC DNA]</scope>
    <source>
        <strain evidence="1">LSX21</strain>
        <tissue evidence="1">Leaf</tissue>
    </source>
</reference>
<dbReference type="EMBL" id="JBAMMX010000006">
    <property type="protein sequence ID" value="KAK6939005.1"/>
    <property type="molecule type" value="Genomic_DNA"/>
</dbReference>
<evidence type="ECO:0000313" key="1">
    <source>
        <dbReference type="EMBL" id="KAK6939005.1"/>
    </source>
</evidence>
<dbReference type="Gene3D" id="2.130.10.10">
    <property type="entry name" value="YVTN repeat-like/Quinoprotein amine dehydrogenase"/>
    <property type="match status" value="2"/>
</dbReference>
<gene>
    <name evidence="1" type="ORF">RJ641_032513</name>
</gene>
<protein>
    <submittedName>
        <fullName evidence="1">Uncharacterized protein</fullName>
    </submittedName>
</protein>
<dbReference type="AlphaFoldDB" id="A0AAN8VRT4"/>
<name>A0AAN8VRT4_9MAGN</name>
<dbReference type="SUPFAM" id="SSF50978">
    <property type="entry name" value="WD40 repeat-like"/>
    <property type="match status" value="1"/>
</dbReference>